<evidence type="ECO:0000313" key="1">
    <source>
        <dbReference type="EMBL" id="KAI5671798.1"/>
    </source>
</evidence>
<sequence>MELSIMTVTLSMKVTKNIQISQLKEVEGYIEKLNKGKMTLDEILKIEKTYGVHSGFGYVESLVKDTQQHQVVQRNKAGIFKAKWANVEKKRFFRRMKPRKPPPICNYFNISGHVWRRCFKSIRDFQQGLYAKTLKGDPHYGIFEKLITSEYV</sequence>
<comment type="caution">
    <text evidence="1">The sequence shown here is derived from an EMBL/GenBank/DDBJ whole genome shotgun (WGS) entry which is preliminary data.</text>
</comment>
<protein>
    <submittedName>
        <fullName evidence="1">Uncharacterized protein</fullName>
    </submittedName>
</protein>
<evidence type="ECO:0000313" key="2">
    <source>
        <dbReference type="Proteomes" id="UP001060085"/>
    </source>
</evidence>
<name>A0ACC0BGT6_CATRO</name>
<keyword evidence="2" id="KW-1185">Reference proteome</keyword>
<reference evidence="2" key="1">
    <citation type="journal article" date="2023" name="Nat. Plants">
        <title>Single-cell RNA sequencing provides a high-resolution roadmap for understanding the multicellular compartmentation of specialized metabolism.</title>
        <authorList>
            <person name="Sun S."/>
            <person name="Shen X."/>
            <person name="Li Y."/>
            <person name="Li Y."/>
            <person name="Wang S."/>
            <person name="Li R."/>
            <person name="Zhang H."/>
            <person name="Shen G."/>
            <person name="Guo B."/>
            <person name="Wei J."/>
            <person name="Xu J."/>
            <person name="St-Pierre B."/>
            <person name="Chen S."/>
            <person name="Sun C."/>
        </authorList>
    </citation>
    <scope>NUCLEOTIDE SEQUENCE [LARGE SCALE GENOMIC DNA]</scope>
</reference>
<gene>
    <name evidence="1" type="ORF">M9H77_12162</name>
</gene>
<proteinExistence type="predicted"/>
<accession>A0ACC0BGT6</accession>
<dbReference type="Proteomes" id="UP001060085">
    <property type="component" value="Linkage Group LG03"/>
</dbReference>
<organism evidence="1 2">
    <name type="scientific">Catharanthus roseus</name>
    <name type="common">Madagascar periwinkle</name>
    <name type="synonym">Vinca rosea</name>
    <dbReference type="NCBI Taxonomy" id="4058"/>
    <lineage>
        <taxon>Eukaryota</taxon>
        <taxon>Viridiplantae</taxon>
        <taxon>Streptophyta</taxon>
        <taxon>Embryophyta</taxon>
        <taxon>Tracheophyta</taxon>
        <taxon>Spermatophyta</taxon>
        <taxon>Magnoliopsida</taxon>
        <taxon>eudicotyledons</taxon>
        <taxon>Gunneridae</taxon>
        <taxon>Pentapetalae</taxon>
        <taxon>asterids</taxon>
        <taxon>lamiids</taxon>
        <taxon>Gentianales</taxon>
        <taxon>Apocynaceae</taxon>
        <taxon>Rauvolfioideae</taxon>
        <taxon>Vinceae</taxon>
        <taxon>Catharanthinae</taxon>
        <taxon>Catharanthus</taxon>
    </lineage>
</organism>
<dbReference type="EMBL" id="CM044703">
    <property type="protein sequence ID" value="KAI5671798.1"/>
    <property type="molecule type" value="Genomic_DNA"/>
</dbReference>